<evidence type="ECO:0000256" key="2">
    <source>
        <dbReference type="ARBA" id="ARBA00013262"/>
    </source>
</evidence>
<reference evidence="7 8" key="1">
    <citation type="submission" date="2013-11" db="EMBL/GenBank/DDBJ databases">
        <title>Opisthorchis viverrini - life in the bile duct.</title>
        <authorList>
            <person name="Young N.D."/>
            <person name="Nagarajan N."/>
            <person name="Lin S.J."/>
            <person name="Korhonen P.K."/>
            <person name="Jex A.R."/>
            <person name="Hall R.S."/>
            <person name="Safavi-Hemami H."/>
            <person name="Kaewkong W."/>
            <person name="Bertrand D."/>
            <person name="Gao S."/>
            <person name="Seet Q."/>
            <person name="Wongkham S."/>
            <person name="Teh B.T."/>
            <person name="Wongkham C."/>
            <person name="Intapan P.M."/>
            <person name="Maleewong W."/>
            <person name="Yang X."/>
            <person name="Hu M."/>
            <person name="Wang Z."/>
            <person name="Hofmann A."/>
            <person name="Sternberg P.W."/>
            <person name="Tan P."/>
            <person name="Wang J."/>
            <person name="Gasser R.B."/>
        </authorList>
    </citation>
    <scope>NUCLEOTIDE SEQUENCE [LARGE SCALE GENOMIC DNA]</scope>
</reference>
<dbReference type="SUPFAM" id="SSF52540">
    <property type="entry name" value="P-loop containing nucleoside triphosphate hydrolases"/>
    <property type="match status" value="1"/>
</dbReference>
<evidence type="ECO:0000256" key="3">
    <source>
        <dbReference type="ARBA" id="ARBA00022679"/>
    </source>
</evidence>
<dbReference type="AlphaFoldDB" id="A0A074Z785"/>
<dbReference type="Pfam" id="PF13469">
    <property type="entry name" value="Sulfotransfer_3"/>
    <property type="match status" value="1"/>
</dbReference>
<dbReference type="PANTHER" id="PTHR12788:SF10">
    <property type="entry name" value="PROTEIN-TYROSINE SULFOTRANSFERASE"/>
    <property type="match status" value="1"/>
</dbReference>
<keyword evidence="3 5" id="KW-0808">Transferase</keyword>
<dbReference type="STRING" id="6198.A0A074Z785"/>
<keyword evidence="8" id="KW-1185">Reference proteome</keyword>
<dbReference type="KEGG" id="ovi:T265_12023"/>
<evidence type="ECO:0000256" key="1">
    <source>
        <dbReference type="ARBA" id="ARBA00009988"/>
    </source>
</evidence>
<dbReference type="Proteomes" id="UP000054324">
    <property type="component" value="Unassembled WGS sequence"/>
</dbReference>
<comment type="function">
    <text evidence="5">Catalyzes the O-sulfation of tyrosine residues within acidic motifs of polypeptides, using 3'-phosphoadenylyl sulfate (PAPS) as cosubstrate.</text>
</comment>
<dbReference type="EC" id="2.8.2.20" evidence="2 5"/>
<dbReference type="CTD" id="20326191"/>
<dbReference type="RefSeq" id="XP_009177179.1">
    <property type="nucleotide sequence ID" value="XM_009178915.1"/>
</dbReference>
<evidence type="ECO:0000313" key="7">
    <source>
        <dbReference type="EMBL" id="KER19075.1"/>
    </source>
</evidence>
<gene>
    <name evidence="7" type="ORF">T265_12023</name>
</gene>
<dbReference type="GO" id="GO:0005794">
    <property type="term" value="C:Golgi apparatus"/>
    <property type="evidence" value="ECO:0007669"/>
    <property type="project" value="UniProtKB-ARBA"/>
</dbReference>
<evidence type="ECO:0000256" key="6">
    <source>
        <dbReference type="SAM" id="MobiDB-lite"/>
    </source>
</evidence>
<feature type="region of interest" description="Disordered" evidence="6">
    <location>
        <begin position="1"/>
        <end position="23"/>
    </location>
</feature>
<accession>A0A074Z785</accession>
<evidence type="ECO:0000256" key="5">
    <source>
        <dbReference type="RuleBase" id="RU365018"/>
    </source>
</evidence>
<dbReference type="InterPro" id="IPR027417">
    <property type="entry name" value="P-loop_NTPase"/>
</dbReference>
<dbReference type="InterPro" id="IPR026634">
    <property type="entry name" value="TPST-like"/>
</dbReference>
<sequence>MACASHRQHIRSWSRRRSHRTGHLQSKTYARTGAGAVTQYRTLKKFKKNCEDVAPFRCLAAMPSEGSTMTRIMSSCPSLDRDSRKAEVRSGTITVVIVITMKSTSVLNTDASLPYAYDLFESLIVRINVDNEGICAWLLQSFRDNLKIIQVCHRVGSERCIIVRYELLVLNPERELKVLTGKQIFSWSSRSTKVLHGFLRTWMIDNLKIIQACHRVGSERCIIVRYELLVLNPERELKVLTEFLHVPWDPVMLNHEKLIGNISQLNPVLFAQPREGWKRARGGQALTSQRSIEAITSKLSCAGHCRLPGWGPRDGPH</sequence>
<proteinExistence type="inferred from homology"/>
<dbReference type="PANTHER" id="PTHR12788">
    <property type="entry name" value="PROTEIN-TYROSINE SULFOTRANSFERASE 2"/>
    <property type="match status" value="1"/>
</dbReference>
<dbReference type="Gene3D" id="3.40.50.300">
    <property type="entry name" value="P-loop containing nucleotide triphosphate hydrolases"/>
    <property type="match status" value="1"/>
</dbReference>
<dbReference type="EMBL" id="KL597348">
    <property type="protein sequence ID" value="KER19075.1"/>
    <property type="molecule type" value="Genomic_DNA"/>
</dbReference>
<dbReference type="GeneID" id="20326191"/>
<dbReference type="GO" id="GO:0008476">
    <property type="term" value="F:protein-tyrosine sulfotransferase activity"/>
    <property type="evidence" value="ECO:0007669"/>
    <property type="project" value="UniProtKB-EC"/>
</dbReference>
<feature type="compositionally biased region" description="Basic residues" evidence="6">
    <location>
        <begin position="1"/>
        <end position="22"/>
    </location>
</feature>
<comment type="similarity">
    <text evidence="1 5">Belongs to the protein sulfotransferase family.</text>
</comment>
<comment type="catalytic activity">
    <reaction evidence="4 5">
        <text>L-tyrosyl-[protein] + 3'-phosphoadenylyl sulfate = O-sulfo-L-tyrosine-[protein] + adenosine 3',5'-bisphosphate + H(+)</text>
        <dbReference type="Rhea" id="RHEA:16801"/>
        <dbReference type="Rhea" id="RHEA-COMP:10136"/>
        <dbReference type="Rhea" id="RHEA-COMP:11688"/>
        <dbReference type="ChEBI" id="CHEBI:15378"/>
        <dbReference type="ChEBI" id="CHEBI:46858"/>
        <dbReference type="ChEBI" id="CHEBI:58339"/>
        <dbReference type="ChEBI" id="CHEBI:58343"/>
        <dbReference type="ChEBI" id="CHEBI:65286"/>
        <dbReference type="EC" id="2.8.2.20"/>
    </reaction>
</comment>
<evidence type="ECO:0000313" key="8">
    <source>
        <dbReference type="Proteomes" id="UP000054324"/>
    </source>
</evidence>
<dbReference type="OrthoDB" id="545675at2759"/>
<organism evidence="7 8">
    <name type="scientific">Opisthorchis viverrini</name>
    <name type="common">Southeast Asian liver fluke</name>
    <dbReference type="NCBI Taxonomy" id="6198"/>
    <lineage>
        <taxon>Eukaryota</taxon>
        <taxon>Metazoa</taxon>
        <taxon>Spiralia</taxon>
        <taxon>Lophotrochozoa</taxon>
        <taxon>Platyhelminthes</taxon>
        <taxon>Trematoda</taxon>
        <taxon>Digenea</taxon>
        <taxon>Opisthorchiida</taxon>
        <taxon>Opisthorchiata</taxon>
        <taxon>Opisthorchiidae</taxon>
        <taxon>Opisthorchis</taxon>
    </lineage>
</organism>
<name>A0A074Z785_OPIVI</name>
<evidence type="ECO:0000256" key="4">
    <source>
        <dbReference type="ARBA" id="ARBA00048460"/>
    </source>
</evidence>
<protein>
    <recommendedName>
        <fullName evidence="2 5">Protein-tyrosine sulfotransferase</fullName>
        <ecNumber evidence="2 5">2.8.2.20</ecNumber>
    </recommendedName>
</protein>